<protein>
    <submittedName>
        <fullName evidence="1">Uncharacterized protein</fullName>
    </submittedName>
</protein>
<organism evidence="1 2">
    <name type="scientific">Monilinia laxa</name>
    <name type="common">Brown rot fungus</name>
    <name type="synonym">Sclerotinia laxa</name>
    <dbReference type="NCBI Taxonomy" id="61186"/>
    <lineage>
        <taxon>Eukaryota</taxon>
        <taxon>Fungi</taxon>
        <taxon>Dikarya</taxon>
        <taxon>Ascomycota</taxon>
        <taxon>Pezizomycotina</taxon>
        <taxon>Leotiomycetes</taxon>
        <taxon>Helotiales</taxon>
        <taxon>Sclerotiniaceae</taxon>
        <taxon>Monilinia</taxon>
    </lineage>
</organism>
<dbReference type="EMBL" id="VIGI01000004">
    <property type="protein sequence ID" value="KAB8301533.1"/>
    <property type="molecule type" value="Genomic_DNA"/>
</dbReference>
<keyword evidence="2" id="KW-1185">Reference proteome</keyword>
<dbReference type="Proteomes" id="UP000326757">
    <property type="component" value="Unassembled WGS sequence"/>
</dbReference>
<dbReference type="OrthoDB" id="3561504at2759"/>
<sequence>MCCFGITNGSPSLHSRASIPARVITIIPTTYSSNPGTAAVPVIVDPYNHRAIAKVPHHVSVSQHASHHGGLRHHETPGLSLHRGGSRIHHGEVLGNLEGGHGYGGRFGRYR</sequence>
<accession>A0A5N6KDI6</accession>
<dbReference type="AlphaFoldDB" id="A0A5N6KDI6"/>
<gene>
    <name evidence="1" type="ORF">EYC80_003380</name>
</gene>
<name>A0A5N6KDI6_MONLA</name>
<evidence type="ECO:0000313" key="2">
    <source>
        <dbReference type="Proteomes" id="UP000326757"/>
    </source>
</evidence>
<comment type="caution">
    <text evidence="1">The sequence shown here is derived from an EMBL/GenBank/DDBJ whole genome shotgun (WGS) entry which is preliminary data.</text>
</comment>
<proteinExistence type="predicted"/>
<reference evidence="1 2" key="1">
    <citation type="submission" date="2019-06" db="EMBL/GenBank/DDBJ databases">
        <title>Genome Sequence of the Brown Rot Fungal Pathogen Monilinia laxa.</title>
        <authorList>
            <person name="De Miccolis Angelini R.M."/>
            <person name="Landi L."/>
            <person name="Abate D."/>
            <person name="Pollastro S."/>
            <person name="Romanazzi G."/>
            <person name="Faretra F."/>
        </authorList>
    </citation>
    <scope>NUCLEOTIDE SEQUENCE [LARGE SCALE GENOMIC DNA]</scope>
    <source>
        <strain evidence="1 2">Mlax316</strain>
    </source>
</reference>
<evidence type="ECO:0000313" key="1">
    <source>
        <dbReference type="EMBL" id="KAB8301533.1"/>
    </source>
</evidence>